<dbReference type="OrthoDB" id="4173905at2759"/>
<dbReference type="NCBIfam" id="TIGR00055">
    <property type="entry name" value="uppS"/>
    <property type="match status" value="1"/>
</dbReference>
<dbReference type="PANTHER" id="PTHR10291">
    <property type="entry name" value="DEHYDRODOLICHYL DIPHOSPHATE SYNTHASE FAMILY MEMBER"/>
    <property type="match status" value="1"/>
</dbReference>
<dbReference type="Gene3D" id="3.40.1180.10">
    <property type="entry name" value="Decaprenyl diphosphate synthase-like"/>
    <property type="match status" value="1"/>
</dbReference>
<dbReference type="FunCoup" id="A0A0H2RZC0">
    <property type="interactions" value="449"/>
</dbReference>
<dbReference type="Pfam" id="PF01255">
    <property type="entry name" value="Prenyltransf"/>
    <property type="match status" value="1"/>
</dbReference>
<dbReference type="GO" id="GO:0045547">
    <property type="term" value="F:ditrans,polycis-polyprenyl diphosphate synthase [(2E,6E)-farnesyl diphosphate specific] activity"/>
    <property type="evidence" value="ECO:0007669"/>
    <property type="project" value="TreeGrafter"/>
</dbReference>
<keyword evidence="5" id="KW-0732">Signal</keyword>
<dbReference type="AlphaFoldDB" id="A0A0H2RZC0"/>
<evidence type="ECO:0000256" key="5">
    <source>
        <dbReference type="SAM" id="SignalP"/>
    </source>
</evidence>
<gene>
    <name evidence="6" type="ORF">SCHPADRAFT_902867</name>
</gene>
<dbReference type="InterPro" id="IPR001441">
    <property type="entry name" value="UPP_synth-like"/>
</dbReference>
<dbReference type="GO" id="GO:0016020">
    <property type="term" value="C:membrane"/>
    <property type="evidence" value="ECO:0007669"/>
    <property type="project" value="TreeGrafter"/>
</dbReference>
<dbReference type="EMBL" id="KQ085937">
    <property type="protein sequence ID" value="KLO14873.1"/>
    <property type="molecule type" value="Genomic_DNA"/>
</dbReference>
<dbReference type="GO" id="GO:0016094">
    <property type="term" value="P:polyprenol biosynthetic process"/>
    <property type="evidence" value="ECO:0007669"/>
    <property type="project" value="TreeGrafter"/>
</dbReference>
<dbReference type="InterPro" id="IPR036424">
    <property type="entry name" value="UPP_synth-like_sf"/>
</dbReference>
<evidence type="ECO:0000313" key="7">
    <source>
        <dbReference type="Proteomes" id="UP000053477"/>
    </source>
</evidence>
<dbReference type="Proteomes" id="UP000053477">
    <property type="component" value="Unassembled WGS sequence"/>
</dbReference>
<evidence type="ECO:0000256" key="3">
    <source>
        <dbReference type="ARBA" id="ARBA00022842"/>
    </source>
</evidence>
<keyword evidence="7" id="KW-1185">Reference proteome</keyword>
<dbReference type="STRING" id="27342.A0A0H2RZC0"/>
<dbReference type="GO" id="GO:0005811">
    <property type="term" value="C:lipid droplet"/>
    <property type="evidence" value="ECO:0007669"/>
    <property type="project" value="TreeGrafter"/>
</dbReference>
<proteinExistence type="inferred from homology"/>
<comment type="similarity">
    <text evidence="1 4">Belongs to the UPP synthase family.</text>
</comment>
<keyword evidence="2 4" id="KW-0808">Transferase</keyword>
<dbReference type="SUPFAM" id="SSF64005">
    <property type="entry name" value="Undecaprenyl diphosphate synthase"/>
    <property type="match status" value="1"/>
</dbReference>
<accession>A0A0H2RZC0</accession>
<protein>
    <recommendedName>
        <fullName evidence="4">Alkyl transferase</fullName>
        <ecNumber evidence="4">2.5.1.-</ecNumber>
    </recommendedName>
</protein>
<dbReference type="CDD" id="cd00475">
    <property type="entry name" value="Cis_IPPS"/>
    <property type="match status" value="1"/>
</dbReference>
<organism evidence="6 7">
    <name type="scientific">Schizopora paradoxa</name>
    <dbReference type="NCBI Taxonomy" id="27342"/>
    <lineage>
        <taxon>Eukaryota</taxon>
        <taxon>Fungi</taxon>
        <taxon>Dikarya</taxon>
        <taxon>Basidiomycota</taxon>
        <taxon>Agaricomycotina</taxon>
        <taxon>Agaricomycetes</taxon>
        <taxon>Hymenochaetales</taxon>
        <taxon>Schizoporaceae</taxon>
        <taxon>Schizopora</taxon>
    </lineage>
</organism>
<dbReference type="EC" id="2.5.1.-" evidence="4"/>
<dbReference type="PANTHER" id="PTHR10291:SF43">
    <property type="entry name" value="DEHYDRODOLICHYL DIPHOSPHATE SYNTHASE COMPLEX SUBUNIT DHDDS"/>
    <property type="match status" value="1"/>
</dbReference>
<dbReference type="HAMAP" id="MF_01139">
    <property type="entry name" value="ISPT"/>
    <property type="match status" value="1"/>
</dbReference>
<evidence type="ECO:0000256" key="2">
    <source>
        <dbReference type="ARBA" id="ARBA00022679"/>
    </source>
</evidence>
<dbReference type="GO" id="GO:0005783">
    <property type="term" value="C:endoplasmic reticulum"/>
    <property type="evidence" value="ECO:0007669"/>
    <property type="project" value="TreeGrafter"/>
</dbReference>
<name>A0A0H2RZC0_9AGAM</name>
<evidence type="ECO:0000313" key="6">
    <source>
        <dbReference type="EMBL" id="KLO14873.1"/>
    </source>
</evidence>
<dbReference type="GO" id="GO:1904423">
    <property type="term" value="C:dehydrodolichyl diphosphate synthase complex"/>
    <property type="evidence" value="ECO:0007669"/>
    <property type="project" value="TreeGrafter"/>
</dbReference>
<dbReference type="FunFam" id="3.40.1180.10:FF:000005">
    <property type="entry name" value="Alkyl transferase"/>
    <property type="match status" value="1"/>
</dbReference>
<feature type="chain" id="PRO_5005202096" description="Alkyl transferase" evidence="5">
    <location>
        <begin position="18"/>
        <end position="276"/>
    </location>
</feature>
<dbReference type="InParanoid" id="A0A0H2RZC0"/>
<keyword evidence="3" id="KW-0460">Magnesium</keyword>
<evidence type="ECO:0000256" key="1">
    <source>
        <dbReference type="ARBA" id="ARBA00005432"/>
    </source>
</evidence>
<feature type="signal peptide" evidence="5">
    <location>
        <begin position="1"/>
        <end position="17"/>
    </location>
</feature>
<dbReference type="InterPro" id="IPR018520">
    <property type="entry name" value="UPP_synth-like_CS"/>
</dbReference>
<dbReference type="PROSITE" id="PS01066">
    <property type="entry name" value="UPP_SYNTHASE"/>
    <property type="match status" value="1"/>
</dbReference>
<evidence type="ECO:0000256" key="4">
    <source>
        <dbReference type="RuleBase" id="RU363018"/>
    </source>
</evidence>
<reference evidence="6 7" key="1">
    <citation type="submission" date="2015-04" db="EMBL/GenBank/DDBJ databases">
        <title>Complete genome sequence of Schizopora paradoxa KUC8140, a cosmopolitan wood degrader in East Asia.</title>
        <authorList>
            <consortium name="DOE Joint Genome Institute"/>
            <person name="Min B."/>
            <person name="Park H."/>
            <person name="Jang Y."/>
            <person name="Kim J.-J."/>
            <person name="Kim K.H."/>
            <person name="Pangilinan J."/>
            <person name="Lipzen A."/>
            <person name="Riley R."/>
            <person name="Grigoriev I.V."/>
            <person name="Spatafora J.W."/>
            <person name="Choi I.-G."/>
        </authorList>
    </citation>
    <scope>NUCLEOTIDE SEQUENCE [LARGE SCALE GENOMIC DNA]</scope>
    <source>
        <strain evidence="6 7">KUC8140</strain>
    </source>
</reference>
<sequence length="276" mass="31152">MLGFLILLVGWLYDVIRRRGASFLLSVLAAGPIPRHIAFVMDGNRRYARRKDLEVGVGHSDGFLALRRVLEVCMRLDVRCVTVYAFSIENFKRSPSEVDTLMNLAKTKLTELCEHGDLLEQYGIRLNVLGKVSLFPEDVQAVVRRAEELTKHNSRAILNLCMPYTSRDEMASAMQAAVSETLAAGDPIESITEASIAAHLMTSRPGSPSPPLDVLVRTSGVRRLSDFLLWQCCEDTQIHFVDTYWPDFGLREFVPIVLDFQRKVWARTARGRVRSQ</sequence>